<proteinExistence type="predicted"/>
<dbReference type="AlphaFoldDB" id="A0AAW2YB36"/>
<reference evidence="1" key="1">
    <citation type="submission" date="2020-06" db="EMBL/GenBank/DDBJ databases">
        <authorList>
            <person name="Li T."/>
            <person name="Hu X."/>
            <person name="Zhang T."/>
            <person name="Song X."/>
            <person name="Zhang H."/>
            <person name="Dai N."/>
            <person name="Sheng W."/>
            <person name="Hou X."/>
            <person name="Wei L."/>
        </authorList>
    </citation>
    <scope>NUCLEOTIDE SEQUENCE</scope>
    <source>
        <strain evidence="1">KEN1</strain>
        <tissue evidence="1">Leaf</tissue>
    </source>
</reference>
<sequence>MACSQKHGKEWVRQLRVHIRARSQQVCVRELKRFIGARSQQVCMRKLRAAHWSSKLTCMYALAEGALLGLEANKYAYASICAPTEGNLLG</sequence>
<organism evidence="1">
    <name type="scientific">Sesamum latifolium</name>
    <dbReference type="NCBI Taxonomy" id="2727402"/>
    <lineage>
        <taxon>Eukaryota</taxon>
        <taxon>Viridiplantae</taxon>
        <taxon>Streptophyta</taxon>
        <taxon>Embryophyta</taxon>
        <taxon>Tracheophyta</taxon>
        <taxon>Spermatophyta</taxon>
        <taxon>Magnoliopsida</taxon>
        <taxon>eudicotyledons</taxon>
        <taxon>Gunneridae</taxon>
        <taxon>Pentapetalae</taxon>
        <taxon>asterids</taxon>
        <taxon>lamiids</taxon>
        <taxon>Lamiales</taxon>
        <taxon>Pedaliaceae</taxon>
        <taxon>Sesamum</taxon>
    </lineage>
</organism>
<gene>
    <name evidence="1" type="ORF">Slati_0196900</name>
</gene>
<name>A0AAW2YB36_9LAMI</name>
<accession>A0AAW2YB36</accession>
<comment type="caution">
    <text evidence="1">The sequence shown here is derived from an EMBL/GenBank/DDBJ whole genome shotgun (WGS) entry which is preliminary data.</text>
</comment>
<reference evidence="1" key="2">
    <citation type="journal article" date="2024" name="Plant">
        <title>Genomic evolution and insights into agronomic trait innovations of Sesamum species.</title>
        <authorList>
            <person name="Miao H."/>
            <person name="Wang L."/>
            <person name="Qu L."/>
            <person name="Liu H."/>
            <person name="Sun Y."/>
            <person name="Le M."/>
            <person name="Wang Q."/>
            <person name="Wei S."/>
            <person name="Zheng Y."/>
            <person name="Lin W."/>
            <person name="Duan Y."/>
            <person name="Cao H."/>
            <person name="Xiong S."/>
            <person name="Wang X."/>
            <person name="Wei L."/>
            <person name="Li C."/>
            <person name="Ma Q."/>
            <person name="Ju M."/>
            <person name="Zhao R."/>
            <person name="Li G."/>
            <person name="Mu C."/>
            <person name="Tian Q."/>
            <person name="Mei H."/>
            <person name="Zhang T."/>
            <person name="Gao T."/>
            <person name="Zhang H."/>
        </authorList>
    </citation>
    <scope>NUCLEOTIDE SEQUENCE</scope>
    <source>
        <strain evidence="1">KEN1</strain>
    </source>
</reference>
<protein>
    <submittedName>
        <fullName evidence="1">Uncharacterized protein</fullName>
    </submittedName>
</protein>
<dbReference type="EMBL" id="JACGWN010000001">
    <property type="protein sequence ID" value="KAL0463093.1"/>
    <property type="molecule type" value="Genomic_DNA"/>
</dbReference>
<evidence type="ECO:0000313" key="1">
    <source>
        <dbReference type="EMBL" id="KAL0463093.1"/>
    </source>
</evidence>